<name>A0A931B7D3_9ACTN</name>
<comment type="caution">
    <text evidence="2">The sequence shown here is derived from an EMBL/GenBank/DDBJ whole genome shotgun (WGS) entry which is preliminary data.</text>
</comment>
<evidence type="ECO:0000313" key="3">
    <source>
        <dbReference type="Proteomes" id="UP000657385"/>
    </source>
</evidence>
<dbReference type="Pfam" id="PF09250">
    <property type="entry name" value="Prim-Pol"/>
    <property type="match status" value="1"/>
</dbReference>
<keyword evidence="3" id="KW-1185">Reference proteome</keyword>
<proteinExistence type="predicted"/>
<dbReference type="AlphaFoldDB" id="A0A931B7D3"/>
<protein>
    <submittedName>
        <fullName evidence="2">Bifunctional DNA primase/polymerase</fullName>
    </submittedName>
</protein>
<gene>
    <name evidence="2" type="ORF">I2501_22670</name>
</gene>
<dbReference type="RefSeq" id="WP_196195975.1">
    <property type="nucleotide sequence ID" value="NZ_JADPRT010000009.1"/>
</dbReference>
<dbReference type="InterPro" id="IPR015330">
    <property type="entry name" value="DNA_primase/pol_bifunc_N"/>
</dbReference>
<dbReference type="EMBL" id="JADPRT010000009">
    <property type="protein sequence ID" value="MBF9070822.1"/>
    <property type="molecule type" value="Genomic_DNA"/>
</dbReference>
<dbReference type="Proteomes" id="UP000657385">
    <property type="component" value="Unassembled WGS sequence"/>
</dbReference>
<evidence type="ECO:0000259" key="1">
    <source>
        <dbReference type="SMART" id="SM00943"/>
    </source>
</evidence>
<sequence>MRGVSTLVGKAVGEVVGRAVREAGRLRTRGRFLGAARTAARGWGWPVLPGVGALPGGGCRCARPDCQVPGAHPDEPKLLAATTDDRMIRWWWSRRPEAPVLVATGGQVCALSLPAEAGERVLDYFDALRVPIGPVIATPTRYVLLVAPYSFPELGDLLVAQEWVPTSLRYHGPGGYVVLPPSRTGAGAMRWVRRPLSTRERPWLPSVSDLVEALVAASVAAPDGATLAP</sequence>
<reference evidence="2" key="1">
    <citation type="submission" date="2020-11" db="EMBL/GenBank/DDBJ databases">
        <title>Isolation and identification of active actinomycetes.</title>
        <authorList>
            <person name="Yu B."/>
        </authorList>
    </citation>
    <scope>NUCLEOTIDE SEQUENCE</scope>
    <source>
        <strain evidence="2">NEAU-YB345</strain>
    </source>
</reference>
<organism evidence="2 3">
    <name type="scientific">Streptacidiphilus fuscans</name>
    <dbReference type="NCBI Taxonomy" id="2789292"/>
    <lineage>
        <taxon>Bacteria</taxon>
        <taxon>Bacillati</taxon>
        <taxon>Actinomycetota</taxon>
        <taxon>Actinomycetes</taxon>
        <taxon>Kitasatosporales</taxon>
        <taxon>Streptomycetaceae</taxon>
        <taxon>Streptacidiphilus</taxon>
    </lineage>
</organism>
<accession>A0A931B7D3</accession>
<evidence type="ECO:0000313" key="2">
    <source>
        <dbReference type="EMBL" id="MBF9070822.1"/>
    </source>
</evidence>
<dbReference type="SMART" id="SM00943">
    <property type="entry name" value="Prim-Pol"/>
    <property type="match status" value="1"/>
</dbReference>
<feature type="domain" description="DNA primase/polymerase bifunctional N-terminal" evidence="1">
    <location>
        <begin position="36"/>
        <end position="204"/>
    </location>
</feature>